<dbReference type="EMBL" id="CP062796">
    <property type="protein sequence ID" value="QUL98773.1"/>
    <property type="molecule type" value="Genomic_DNA"/>
</dbReference>
<sequence>MSHISSYRANIKLENAIERGRPVEEDPGWEILDQAIWTTAEELNLDVSHSIRDYYGRSIYCDWSLSGPNVPRGIGVNVDRNTGEVVFVCDSYGGYERVVGEIKDRIVQNYLAICVTRALSALNYEVEVEEVPHPIEGKKVLVKGVL</sequence>
<dbReference type="KEGG" id="fcz:IMF26_01450"/>
<gene>
    <name evidence="1" type="ORF">IMF26_01450</name>
</gene>
<dbReference type="AlphaFoldDB" id="A0AAT9LDF0"/>
<proteinExistence type="predicted"/>
<name>A0AAT9LDF0_9FIRM</name>
<reference evidence="1" key="2">
    <citation type="journal article" date="2023" name="Biology">
        <title>Prokaryotic Life Associated with Coal-Fire Gas Vents Revealed by Metagenomics.</title>
        <authorList>
            <person name="Kadnikov V.V."/>
            <person name="Mardanov A.V."/>
            <person name="Beletsky A.V."/>
            <person name="Karnachuk O.V."/>
            <person name="Ravin N.V."/>
        </authorList>
    </citation>
    <scope>NUCLEOTIDE SEQUENCE</scope>
    <source>
        <strain evidence="1">Bu02</strain>
    </source>
</reference>
<accession>A0AAT9LDF0</accession>
<reference evidence="1" key="1">
    <citation type="submission" date="2020-10" db="EMBL/GenBank/DDBJ databases">
        <authorList>
            <person name="Kadnikov V."/>
            <person name="Beletsky A.V."/>
            <person name="Mardanov A.V."/>
            <person name="Karnachuk O.V."/>
            <person name="Ravin N.V."/>
        </authorList>
    </citation>
    <scope>NUCLEOTIDE SEQUENCE</scope>
    <source>
        <strain evidence="1">Bu02</strain>
    </source>
</reference>
<protein>
    <submittedName>
        <fullName evidence="1">Uncharacterized protein</fullName>
    </submittedName>
</protein>
<organism evidence="1">
    <name type="scientific">Candidatus Fermentithermobacillus carboniphilus</name>
    <dbReference type="NCBI Taxonomy" id="3085328"/>
    <lineage>
        <taxon>Bacteria</taxon>
        <taxon>Bacillati</taxon>
        <taxon>Bacillota</taxon>
        <taxon>Candidatus Fermentithermobacillia</taxon>
        <taxon>Candidatus Fermentithermobacillales</taxon>
        <taxon>Candidatus Fermentithermobacillaceae</taxon>
        <taxon>Candidatus Fermentithermobacillus</taxon>
    </lineage>
</organism>
<evidence type="ECO:0000313" key="1">
    <source>
        <dbReference type="EMBL" id="QUL98773.1"/>
    </source>
</evidence>